<evidence type="ECO:0000313" key="2">
    <source>
        <dbReference type="Proteomes" id="UP001054945"/>
    </source>
</evidence>
<proteinExistence type="predicted"/>
<protein>
    <submittedName>
        <fullName evidence="1">Uncharacterized protein</fullName>
    </submittedName>
</protein>
<comment type="caution">
    <text evidence="1">The sequence shown here is derived from an EMBL/GenBank/DDBJ whole genome shotgun (WGS) entry which is preliminary data.</text>
</comment>
<reference evidence="1 2" key="1">
    <citation type="submission" date="2021-06" db="EMBL/GenBank/DDBJ databases">
        <title>Caerostris extrusa draft genome.</title>
        <authorList>
            <person name="Kono N."/>
            <person name="Arakawa K."/>
        </authorList>
    </citation>
    <scope>NUCLEOTIDE SEQUENCE [LARGE SCALE GENOMIC DNA]</scope>
</reference>
<name>A0AAV4RJF6_CAEEX</name>
<gene>
    <name evidence="1" type="ORF">CEXT_773941</name>
</gene>
<organism evidence="1 2">
    <name type="scientific">Caerostris extrusa</name>
    <name type="common">Bark spider</name>
    <name type="synonym">Caerostris bankana</name>
    <dbReference type="NCBI Taxonomy" id="172846"/>
    <lineage>
        <taxon>Eukaryota</taxon>
        <taxon>Metazoa</taxon>
        <taxon>Ecdysozoa</taxon>
        <taxon>Arthropoda</taxon>
        <taxon>Chelicerata</taxon>
        <taxon>Arachnida</taxon>
        <taxon>Araneae</taxon>
        <taxon>Araneomorphae</taxon>
        <taxon>Entelegynae</taxon>
        <taxon>Araneoidea</taxon>
        <taxon>Araneidae</taxon>
        <taxon>Caerostris</taxon>
    </lineage>
</organism>
<sequence>MEITKCEYCNAYVTNCEVHNCVKFGNQHRRTSATLPQGSSGNVSEDIGLITAEEMEDDALWPFVRQKYLSDEVLYSTRNPIHTLNTTEQPETFSFATLAWDDPLENLLFSTNSLSGNSDENIFNIPETDNTNNISDPISIQELLLLRDRLNASFCDKAPTDKII</sequence>
<accession>A0AAV4RJF6</accession>
<keyword evidence="2" id="KW-1185">Reference proteome</keyword>
<dbReference type="AlphaFoldDB" id="A0AAV4RJF6"/>
<dbReference type="Proteomes" id="UP001054945">
    <property type="component" value="Unassembled WGS sequence"/>
</dbReference>
<dbReference type="EMBL" id="BPLR01007947">
    <property type="protein sequence ID" value="GIY20901.1"/>
    <property type="molecule type" value="Genomic_DNA"/>
</dbReference>
<evidence type="ECO:0000313" key="1">
    <source>
        <dbReference type="EMBL" id="GIY20901.1"/>
    </source>
</evidence>